<name>A0A9N7YD80_PLEPL</name>
<evidence type="ECO:0000313" key="3">
    <source>
        <dbReference type="Proteomes" id="UP001153269"/>
    </source>
</evidence>
<proteinExistence type="predicted"/>
<dbReference type="Proteomes" id="UP001153269">
    <property type="component" value="Unassembled WGS sequence"/>
</dbReference>
<dbReference type="AlphaFoldDB" id="A0A9N7YD80"/>
<dbReference type="PROSITE" id="PS51257">
    <property type="entry name" value="PROKAR_LIPOPROTEIN"/>
    <property type="match status" value="1"/>
</dbReference>
<accession>A0A9N7YD80</accession>
<evidence type="ECO:0000256" key="1">
    <source>
        <dbReference type="SAM" id="MobiDB-lite"/>
    </source>
</evidence>
<protein>
    <submittedName>
        <fullName evidence="2">Uncharacterized protein</fullName>
    </submittedName>
</protein>
<feature type="region of interest" description="Disordered" evidence="1">
    <location>
        <begin position="1"/>
        <end position="27"/>
    </location>
</feature>
<gene>
    <name evidence="2" type="ORF">PLEPLA_LOCUS15108</name>
</gene>
<feature type="compositionally biased region" description="Basic and acidic residues" evidence="1">
    <location>
        <begin position="81"/>
        <end position="90"/>
    </location>
</feature>
<evidence type="ECO:0000313" key="2">
    <source>
        <dbReference type="EMBL" id="CAB1427170.1"/>
    </source>
</evidence>
<feature type="region of interest" description="Disordered" evidence="1">
    <location>
        <begin position="76"/>
        <end position="107"/>
    </location>
</feature>
<reference evidence="2" key="1">
    <citation type="submission" date="2020-03" db="EMBL/GenBank/DDBJ databases">
        <authorList>
            <person name="Weist P."/>
        </authorList>
    </citation>
    <scope>NUCLEOTIDE SEQUENCE</scope>
</reference>
<comment type="caution">
    <text evidence="2">The sequence shown here is derived from an EMBL/GenBank/DDBJ whole genome shotgun (WGS) entry which is preliminary data.</text>
</comment>
<sequence length="107" mass="11713">MRSVLRGEPKAVPSPLEVSTPLATSPAGTSACDLWLVYRLPVREIYLKRPHSLDEFSRKTLGGDCGPFVRRQDVSVNDSSSELHRCKHEASSSVSDPIGTHRSPTTP</sequence>
<organism evidence="2 3">
    <name type="scientific">Pleuronectes platessa</name>
    <name type="common">European plaice</name>
    <dbReference type="NCBI Taxonomy" id="8262"/>
    <lineage>
        <taxon>Eukaryota</taxon>
        <taxon>Metazoa</taxon>
        <taxon>Chordata</taxon>
        <taxon>Craniata</taxon>
        <taxon>Vertebrata</taxon>
        <taxon>Euteleostomi</taxon>
        <taxon>Actinopterygii</taxon>
        <taxon>Neopterygii</taxon>
        <taxon>Teleostei</taxon>
        <taxon>Neoteleostei</taxon>
        <taxon>Acanthomorphata</taxon>
        <taxon>Carangaria</taxon>
        <taxon>Pleuronectiformes</taxon>
        <taxon>Pleuronectoidei</taxon>
        <taxon>Pleuronectidae</taxon>
        <taxon>Pleuronectes</taxon>
    </lineage>
</organism>
<dbReference type="EMBL" id="CADEAL010000947">
    <property type="protein sequence ID" value="CAB1427170.1"/>
    <property type="molecule type" value="Genomic_DNA"/>
</dbReference>
<keyword evidence="3" id="KW-1185">Reference proteome</keyword>